<dbReference type="RefSeq" id="WP_206927385.1">
    <property type="nucleotide sequence ID" value="NZ_JAEKJW010000002.1"/>
</dbReference>
<dbReference type="InterPro" id="IPR036291">
    <property type="entry name" value="NAD(P)-bd_dom_sf"/>
</dbReference>
<dbReference type="AlphaFoldDB" id="A0A8I1SJZ3"/>
<dbReference type="InterPro" id="IPR051783">
    <property type="entry name" value="NAD(P)-dependent_oxidoreduct"/>
</dbReference>
<evidence type="ECO:0000313" key="2">
    <source>
        <dbReference type="EMBL" id="MBN8196886.1"/>
    </source>
</evidence>
<dbReference type="EMBL" id="JAEKJW010000002">
    <property type="protein sequence ID" value="MBN8196886.1"/>
    <property type="molecule type" value="Genomic_DNA"/>
</dbReference>
<name>A0A8I1SJZ3_9PROT</name>
<dbReference type="InterPro" id="IPR001509">
    <property type="entry name" value="Epimerase_deHydtase"/>
</dbReference>
<comment type="caution">
    <text evidence="2">The sequence shown here is derived from an EMBL/GenBank/DDBJ whole genome shotgun (WGS) entry which is preliminary data.</text>
</comment>
<gene>
    <name evidence="2" type="ORF">JF547_10465</name>
</gene>
<feature type="domain" description="NAD-dependent epimerase/dehydratase" evidence="1">
    <location>
        <begin position="3"/>
        <end position="213"/>
    </location>
</feature>
<evidence type="ECO:0000259" key="1">
    <source>
        <dbReference type="Pfam" id="PF01370"/>
    </source>
</evidence>
<organism evidence="2 3">
    <name type="scientific">Thalassospira povalilytica</name>
    <dbReference type="NCBI Taxonomy" id="732237"/>
    <lineage>
        <taxon>Bacteria</taxon>
        <taxon>Pseudomonadati</taxon>
        <taxon>Pseudomonadota</taxon>
        <taxon>Alphaproteobacteria</taxon>
        <taxon>Rhodospirillales</taxon>
        <taxon>Thalassospiraceae</taxon>
        <taxon>Thalassospira</taxon>
    </lineage>
</organism>
<sequence length="303" mass="32520">MRVFITGGTGLIGSAIVDTLISRQYRVFALARSETACTRLRAIGAVPIHGDLTDPARWCAALPPVNAVIHAACDFSDAMTDIDRTLLDHLIPAVHAMPGPVRFIYTGGSWLFAQTPPGQSIDEGSPFDPLPEFQWMCSGIDRVLGDERLHGIVIHPGCVYATGRHGHYGLLARDLQTARTNGRVTLIGDGDVILPMVHADDLADLYCLALGNATPGSSYIGVAINDLTNRALAGLIARPVGTPDCQIDAITVQTAISRLGRWAAGLARHQSMTATKAVTDLGWNPVHCDLEDDLRRIGAQFRD</sequence>
<dbReference type="Pfam" id="PF01370">
    <property type="entry name" value="Epimerase"/>
    <property type="match status" value="1"/>
</dbReference>
<dbReference type="Gene3D" id="3.40.50.720">
    <property type="entry name" value="NAD(P)-binding Rossmann-like Domain"/>
    <property type="match status" value="1"/>
</dbReference>
<dbReference type="SUPFAM" id="SSF51735">
    <property type="entry name" value="NAD(P)-binding Rossmann-fold domains"/>
    <property type="match status" value="1"/>
</dbReference>
<reference evidence="2" key="1">
    <citation type="submission" date="2020-12" db="EMBL/GenBank/DDBJ databases">
        <title>Oil enriched cultivation method for isolating marine PHA-producing bacteria.</title>
        <authorList>
            <person name="Zheng W."/>
            <person name="Yu S."/>
            <person name="Huang Y."/>
        </authorList>
    </citation>
    <scope>NUCLEOTIDE SEQUENCE</scope>
    <source>
        <strain evidence="2">SY-2-3</strain>
    </source>
</reference>
<protein>
    <submittedName>
        <fullName evidence="2">NAD-dependent epimerase/dehydratase family protein</fullName>
    </submittedName>
</protein>
<accession>A0A8I1SJZ3</accession>
<dbReference type="GO" id="GO:0004029">
    <property type="term" value="F:aldehyde dehydrogenase (NAD+) activity"/>
    <property type="evidence" value="ECO:0007669"/>
    <property type="project" value="TreeGrafter"/>
</dbReference>
<dbReference type="PANTHER" id="PTHR48079:SF6">
    <property type="entry name" value="NAD(P)-BINDING DOMAIN-CONTAINING PROTEIN-RELATED"/>
    <property type="match status" value="1"/>
</dbReference>
<dbReference type="PANTHER" id="PTHR48079">
    <property type="entry name" value="PROTEIN YEEZ"/>
    <property type="match status" value="1"/>
</dbReference>
<evidence type="ECO:0000313" key="3">
    <source>
        <dbReference type="Proteomes" id="UP000664405"/>
    </source>
</evidence>
<dbReference type="GO" id="GO:0005737">
    <property type="term" value="C:cytoplasm"/>
    <property type="evidence" value="ECO:0007669"/>
    <property type="project" value="TreeGrafter"/>
</dbReference>
<proteinExistence type="predicted"/>
<dbReference type="Proteomes" id="UP000664405">
    <property type="component" value="Unassembled WGS sequence"/>
</dbReference>